<gene>
    <name evidence="1" type="ORF">S06H3_56233</name>
</gene>
<dbReference type="EMBL" id="BARV01036154">
    <property type="protein sequence ID" value="GAI51020.1"/>
    <property type="molecule type" value="Genomic_DNA"/>
</dbReference>
<reference evidence="1" key="1">
    <citation type="journal article" date="2014" name="Front. Microbiol.">
        <title>High frequency of phylogenetically diverse reductive dehalogenase-homologous genes in deep subseafloor sedimentary metagenomes.</title>
        <authorList>
            <person name="Kawai M."/>
            <person name="Futagami T."/>
            <person name="Toyoda A."/>
            <person name="Takaki Y."/>
            <person name="Nishi S."/>
            <person name="Hori S."/>
            <person name="Arai W."/>
            <person name="Tsubouchi T."/>
            <person name="Morono Y."/>
            <person name="Uchiyama I."/>
            <person name="Ito T."/>
            <person name="Fujiyama A."/>
            <person name="Inagaki F."/>
            <person name="Takami H."/>
        </authorList>
    </citation>
    <scope>NUCLEOTIDE SEQUENCE</scope>
    <source>
        <strain evidence="1">Expedition CK06-06</strain>
    </source>
</reference>
<name>X1QJ50_9ZZZZ</name>
<sequence>TLATIQMRAEPVNKVEIYLDKIYEFIKTAVQNKAQLIVFPEDSLTPLFGVIPQIKDLFEKENREKIGNKPFGNIEEVISESFGENVKIIDILKFITPYFKNIFLKVFPFLSKSFGVYIITGSAMLETENGKVKNIAYLYFFLM</sequence>
<accession>X1QJ50</accession>
<evidence type="ECO:0008006" key="2">
    <source>
        <dbReference type="Google" id="ProtNLM"/>
    </source>
</evidence>
<comment type="caution">
    <text evidence="1">The sequence shown here is derived from an EMBL/GenBank/DDBJ whole genome shotgun (WGS) entry which is preliminary data.</text>
</comment>
<dbReference type="SUPFAM" id="SSF56317">
    <property type="entry name" value="Carbon-nitrogen hydrolase"/>
    <property type="match status" value="1"/>
</dbReference>
<dbReference type="Gene3D" id="3.60.110.10">
    <property type="entry name" value="Carbon-nitrogen hydrolase"/>
    <property type="match status" value="1"/>
</dbReference>
<organism evidence="1">
    <name type="scientific">marine sediment metagenome</name>
    <dbReference type="NCBI Taxonomy" id="412755"/>
    <lineage>
        <taxon>unclassified sequences</taxon>
        <taxon>metagenomes</taxon>
        <taxon>ecological metagenomes</taxon>
    </lineage>
</organism>
<dbReference type="InterPro" id="IPR036526">
    <property type="entry name" value="C-N_Hydrolase_sf"/>
</dbReference>
<feature type="non-terminal residue" evidence="1">
    <location>
        <position position="1"/>
    </location>
</feature>
<proteinExistence type="predicted"/>
<evidence type="ECO:0000313" key="1">
    <source>
        <dbReference type="EMBL" id="GAI51020.1"/>
    </source>
</evidence>
<protein>
    <recommendedName>
        <fullName evidence="2">CN hydrolase domain-containing protein</fullName>
    </recommendedName>
</protein>
<dbReference type="AlphaFoldDB" id="X1QJ50"/>